<organism evidence="6 7">
    <name type="scientific">Aspergillus tanneri</name>
    <dbReference type="NCBI Taxonomy" id="1220188"/>
    <lineage>
        <taxon>Eukaryota</taxon>
        <taxon>Fungi</taxon>
        <taxon>Dikarya</taxon>
        <taxon>Ascomycota</taxon>
        <taxon>Pezizomycotina</taxon>
        <taxon>Eurotiomycetes</taxon>
        <taxon>Eurotiomycetidae</taxon>
        <taxon>Eurotiales</taxon>
        <taxon>Aspergillaceae</taxon>
        <taxon>Aspergillus</taxon>
        <taxon>Aspergillus subgen. Circumdati</taxon>
    </lineage>
</organism>
<protein>
    <recommendedName>
        <fullName evidence="5">Peptidase A1 domain-containing protein</fullName>
    </recommendedName>
</protein>
<dbReference type="Proteomes" id="UP000324241">
    <property type="component" value="Unassembled WGS sequence"/>
</dbReference>
<accession>A0A5M9MQT9</accession>
<dbReference type="SUPFAM" id="SSF50630">
    <property type="entry name" value="Acid proteases"/>
    <property type="match status" value="1"/>
</dbReference>
<feature type="signal peptide" evidence="4">
    <location>
        <begin position="1"/>
        <end position="26"/>
    </location>
</feature>
<feature type="domain" description="Peptidase A1" evidence="5">
    <location>
        <begin position="51"/>
        <end position="412"/>
    </location>
</feature>
<evidence type="ECO:0000313" key="6">
    <source>
        <dbReference type="EMBL" id="KAA8649482.1"/>
    </source>
</evidence>
<dbReference type="PANTHER" id="PTHR47966:SF51">
    <property type="entry name" value="BETA-SITE APP-CLEAVING ENZYME, ISOFORM A-RELATED"/>
    <property type="match status" value="1"/>
</dbReference>
<sequence length="420" mass="45260">MMNTLRPSRHSLLGFITALLAASAAAASNCSDAAASTISVSIPMRSSPLGPLFNLSVGTPPQPMTVLSDWTWMSLFTRSAHCGGSYSATECIPSGQQWFNERRSTTFQNTSFAATGWENTSFLPGVKFAVTYGKDTVCIGDICSDGTVIQLSNFSTVVTEVVPFGGIFGLAPVLPPLNETFYPASYQAYLGGKFGPQVGIHSCAALSSKETCNGDDMLTVFGCVTGGDIFDPSDLVFFDIEVEECLSRSAPLNVKPGRDNFWAVRWTGMWIGTEMVSLQGGECAIGCDDNVPRAVFDEGSEGYGAPVPHSALASLLQVTNATMVNTSAGTKYSIPCGMNLDDLPTLTYELQDKQNYTILPSTYVTYRDDGCYDLDIKAWDFNKNGPMALFGQTFLERLYVVLDFATLQVGLAPLREELLV</sequence>
<dbReference type="InterPro" id="IPR001461">
    <property type="entry name" value="Aspartic_peptidase_A1"/>
</dbReference>
<dbReference type="GO" id="GO:0004190">
    <property type="term" value="F:aspartic-type endopeptidase activity"/>
    <property type="evidence" value="ECO:0007669"/>
    <property type="project" value="InterPro"/>
</dbReference>
<comment type="similarity">
    <text evidence="1">Belongs to the peptidase A1 family.</text>
</comment>
<keyword evidence="4" id="KW-0732">Signal</keyword>
<dbReference type="AlphaFoldDB" id="A0A5M9MQT9"/>
<reference evidence="6 7" key="1">
    <citation type="submission" date="2019-08" db="EMBL/GenBank/DDBJ databases">
        <title>The genome sequence of a newly discovered highly antifungal drug resistant Aspergillus species, Aspergillus tanneri NIH 1004.</title>
        <authorList>
            <person name="Mounaud S."/>
            <person name="Singh I."/>
            <person name="Joardar V."/>
            <person name="Pakala S."/>
            <person name="Pakala S."/>
            <person name="Venepally P."/>
            <person name="Chung J.K."/>
            <person name="Losada L."/>
            <person name="Nierman W.C."/>
        </authorList>
    </citation>
    <scope>NUCLEOTIDE SEQUENCE [LARGE SCALE GENOMIC DNA]</scope>
    <source>
        <strain evidence="6 7">NIH1004</strain>
    </source>
</reference>
<name>A0A5M9MQT9_9EURO</name>
<dbReference type="GO" id="GO:0000324">
    <property type="term" value="C:fungal-type vacuole"/>
    <property type="evidence" value="ECO:0007669"/>
    <property type="project" value="TreeGrafter"/>
</dbReference>
<dbReference type="OrthoDB" id="771136at2759"/>
<dbReference type="EMBL" id="QUQM01000001">
    <property type="protein sequence ID" value="KAA8649482.1"/>
    <property type="molecule type" value="Genomic_DNA"/>
</dbReference>
<dbReference type="InterPro" id="IPR021109">
    <property type="entry name" value="Peptidase_aspartic_dom_sf"/>
</dbReference>
<dbReference type="GeneID" id="54324855"/>
<dbReference type="Pfam" id="PF00026">
    <property type="entry name" value="Asp"/>
    <property type="match status" value="2"/>
</dbReference>
<feature type="disulfide bond" evidence="3">
    <location>
        <begin position="336"/>
        <end position="371"/>
    </location>
</feature>
<dbReference type="CDD" id="cd05471">
    <property type="entry name" value="pepsin_like"/>
    <property type="match status" value="1"/>
</dbReference>
<evidence type="ECO:0000259" key="5">
    <source>
        <dbReference type="PROSITE" id="PS51767"/>
    </source>
</evidence>
<gene>
    <name evidence="6" type="ORF">ATNIH1004_002153</name>
</gene>
<keyword evidence="3" id="KW-1015">Disulfide bond</keyword>
<evidence type="ECO:0000256" key="4">
    <source>
        <dbReference type="SAM" id="SignalP"/>
    </source>
</evidence>
<dbReference type="VEuPathDB" id="FungiDB:EYZ11_008928"/>
<evidence type="ECO:0000256" key="2">
    <source>
        <dbReference type="ARBA" id="ARBA00022801"/>
    </source>
</evidence>
<evidence type="ECO:0000313" key="7">
    <source>
        <dbReference type="Proteomes" id="UP000324241"/>
    </source>
</evidence>
<feature type="chain" id="PRO_5024341246" description="Peptidase A1 domain-containing protein" evidence="4">
    <location>
        <begin position="27"/>
        <end position="420"/>
    </location>
</feature>
<proteinExistence type="inferred from homology"/>
<dbReference type="RefSeq" id="XP_033428843.1">
    <property type="nucleotide sequence ID" value="XM_033566848.1"/>
</dbReference>
<evidence type="ECO:0000256" key="3">
    <source>
        <dbReference type="PIRSR" id="PIRSR601461-2"/>
    </source>
</evidence>
<comment type="caution">
    <text evidence="6">The sequence shown here is derived from an EMBL/GenBank/DDBJ whole genome shotgun (WGS) entry which is preliminary data.</text>
</comment>
<dbReference type="PANTHER" id="PTHR47966">
    <property type="entry name" value="BETA-SITE APP-CLEAVING ENZYME, ISOFORM A-RELATED"/>
    <property type="match status" value="1"/>
</dbReference>
<dbReference type="InterPro" id="IPR034164">
    <property type="entry name" value="Pepsin-like_dom"/>
</dbReference>
<dbReference type="PROSITE" id="PS51767">
    <property type="entry name" value="PEPTIDASE_A1"/>
    <property type="match status" value="1"/>
</dbReference>
<keyword evidence="2" id="KW-0378">Hydrolase</keyword>
<dbReference type="GO" id="GO:0006508">
    <property type="term" value="P:proteolysis"/>
    <property type="evidence" value="ECO:0007669"/>
    <property type="project" value="InterPro"/>
</dbReference>
<dbReference type="Gene3D" id="2.40.70.10">
    <property type="entry name" value="Acid Proteases"/>
    <property type="match status" value="2"/>
</dbReference>
<evidence type="ECO:0000256" key="1">
    <source>
        <dbReference type="ARBA" id="ARBA00007447"/>
    </source>
</evidence>
<dbReference type="InterPro" id="IPR033121">
    <property type="entry name" value="PEPTIDASE_A1"/>
</dbReference>